<evidence type="ECO:0000313" key="3">
    <source>
        <dbReference type="EMBL" id="MBB6676837.1"/>
    </source>
</evidence>
<gene>
    <name evidence="3" type="ORF">H4Q31_05765</name>
</gene>
<keyword evidence="3" id="KW-0808">Transferase</keyword>
<dbReference type="RefSeq" id="WP_185178126.1">
    <property type="nucleotide sequence ID" value="NZ_CBCSEP010000001.1"/>
</dbReference>
<keyword evidence="4" id="KW-1185">Reference proteome</keyword>
<proteinExistence type="predicted"/>
<dbReference type="InterPro" id="IPR001296">
    <property type="entry name" value="Glyco_trans_1"/>
</dbReference>
<dbReference type="PANTHER" id="PTHR45947:SF13">
    <property type="entry name" value="TRANSFERASE"/>
    <property type="match status" value="1"/>
</dbReference>
<sequence>MRIAWIGPMPNNDGGATGVGRHLLLELSNQGVEVDCFFFGKPDNVPPELIERQNLRVICQPSSWKWNKWYSRNNYMAFVTGQIANLRCEMKLAERIVEEHRKKPYDYVYQFSHIEMHALLKHKASLPPIVLHPSVHAAGELRWHRLESRLARHSEGILTRAGVRLLLMMRASVQKRHARSADHILSLSRSFADEMIEDYKLDSAKVRHIVPNPIDLEKFVPKQGQEGKRRDSRITFLFASRISVRKGTEMIVELSHRLQDLAGQVRILIVGNHSLWSDYRGLLKNINPEIATYLGRVSGKEMDALYASVDALIQPAHYEPFGLTVAEALATGIPVIASDKIGAAEGVDKTVCRIFRAGDIDALERLTRQLAEELATPKREELAAIARSEAKRLYSGETIVSNLISILGGRKESAIGYDR</sequence>
<dbReference type="AlphaFoldDB" id="A0A841TCY7"/>
<evidence type="ECO:0000313" key="4">
    <source>
        <dbReference type="Proteomes" id="UP000574133"/>
    </source>
</evidence>
<dbReference type="GO" id="GO:0016757">
    <property type="term" value="F:glycosyltransferase activity"/>
    <property type="evidence" value="ECO:0007669"/>
    <property type="project" value="InterPro"/>
</dbReference>
<feature type="domain" description="Glycosyl transferase family 1" evidence="1">
    <location>
        <begin position="226"/>
        <end position="387"/>
    </location>
</feature>
<dbReference type="EMBL" id="JACJVN010000023">
    <property type="protein sequence ID" value="MBB6676837.1"/>
    <property type="molecule type" value="Genomic_DNA"/>
</dbReference>
<evidence type="ECO:0000259" key="2">
    <source>
        <dbReference type="Pfam" id="PF13439"/>
    </source>
</evidence>
<comment type="caution">
    <text evidence="3">The sequence shown here is derived from an EMBL/GenBank/DDBJ whole genome shotgun (WGS) entry which is preliminary data.</text>
</comment>
<dbReference type="InterPro" id="IPR050194">
    <property type="entry name" value="Glycosyltransferase_grp1"/>
</dbReference>
<dbReference type="Pfam" id="PF00534">
    <property type="entry name" value="Glycos_transf_1"/>
    <property type="match status" value="1"/>
</dbReference>
<dbReference type="PANTHER" id="PTHR45947">
    <property type="entry name" value="SULFOQUINOVOSYL TRANSFERASE SQD2"/>
    <property type="match status" value="1"/>
</dbReference>
<dbReference type="CDD" id="cd03801">
    <property type="entry name" value="GT4_PimA-like"/>
    <property type="match status" value="1"/>
</dbReference>
<dbReference type="SUPFAM" id="SSF53756">
    <property type="entry name" value="UDP-Glycosyltransferase/glycogen phosphorylase"/>
    <property type="match status" value="1"/>
</dbReference>
<feature type="domain" description="Glycosyltransferase subfamily 4-like N-terminal" evidence="2">
    <location>
        <begin position="14"/>
        <end position="218"/>
    </location>
</feature>
<accession>A0A841TCY7</accession>
<name>A0A841TCY7_9BACL</name>
<dbReference type="Gene3D" id="3.40.50.2000">
    <property type="entry name" value="Glycogen Phosphorylase B"/>
    <property type="match status" value="2"/>
</dbReference>
<dbReference type="Proteomes" id="UP000574133">
    <property type="component" value="Unassembled WGS sequence"/>
</dbReference>
<organism evidence="3 4">
    <name type="scientific">Cohnella lubricantis</name>
    <dbReference type="NCBI Taxonomy" id="2163172"/>
    <lineage>
        <taxon>Bacteria</taxon>
        <taxon>Bacillati</taxon>
        <taxon>Bacillota</taxon>
        <taxon>Bacilli</taxon>
        <taxon>Bacillales</taxon>
        <taxon>Paenibacillaceae</taxon>
        <taxon>Cohnella</taxon>
    </lineage>
</organism>
<dbReference type="Pfam" id="PF13439">
    <property type="entry name" value="Glyco_transf_4"/>
    <property type="match status" value="1"/>
</dbReference>
<dbReference type="InterPro" id="IPR028098">
    <property type="entry name" value="Glyco_trans_4-like_N"/>
</dbReference>
<reference evidence="3 4" key="1">
    <citation type="submission" date="2020-08" db="EMBL/GenBank/DDBJ databases">
        <title>Cohnella phylogeny.</title>
        <authorList>
            <person name="Dunlap C."/>
        </authorList>
    </citation>
    <scope>NUCLEOTIDE SEQUENCE [LARGE SCALE GENOMIC DNA]</scope>
    <source>
        <strain evidence="3 4">DSM 103658</strain>
    </source>
</reference>
<protein>
    <submittedName>
        <fullName evidence="3">Glycosyltransferase family 4 protein</fullName>
    </submittedName>
</protein>
<evidence type="ECO:0000259" key="1">
    <source>
        <dbReference type="Pfam" id="PF00534"/>
    </source>
</evidence>